<dbReference type="InterPro" id="IPR001932">
    <property type="entry name" value="PPM-type_phosphatase-like_dom"/>
</dbReference>
<dbReference type="OrthoDB" id="60843at2759"/>
<dbReference type="PANTHER" id="PTHR12320">
    <property type="entry name" value="PROTEIN PHOSPHATASE 2C"/>
    <property type="match status" value="1"/>
</dbReference>
<gene>
    <name evidence="3" type="ORF">OBBRIDRAFT_788102</name>
</gene>
<evidence type="ECO:0000313" key="4">
    <source>
        <dbReference type="Proteomes" id="UP000250043"/>
    </source>
</evidence>
<dbReference type="GO" id="GO:0004722">
    <property type="term" value="F:protein serine/threonine phosphatase activity"/>
    <property type="evidence" value="ECO:0007669"/>
    <property type="project" value="UniProtKB-EC"/>
</dbReference>
<keyword evidence="1" id="KW-0479">Metal-binding</keyword>
<name>A0A8E2DTS8_9APHY</name>
<proteinExistence type="inferred from homology"/>
<dbReference type="InterPro" id="IPR039123">
    <property type="entry name" value="PPTC7"/>
</dbReference>
<dbReference type="AlphaFoldDB" id="A0A8E2DTS8"/>
<dbReference type="SUPFAM" id="SSF81606">
    <property type="entry name" value="PP2C-like"/>
    <property type="match status" value="1"/>
</dbReference>
<evidence type="ECO:0000256" key="1">
    <source>
        <dbReference type="RuleBase" id="RU366020"/>
    </source>
</evidence>
<comment type="catalytic activity">
    <reaction evidence="1">
        <text>O-phospho-L-seryl-[protein] + H2O = L-seryl-[protein] + phosphate</text>
        <dbReference type="Rhea" id="RHEA:20629"/>
        <dbReference type="Rhea" id="RHEA-COMP:9863"/>
        <dbReference type="Rhea" id="RHEA-COMP:11604"/>
        <dbReference type="ChEBI" id="CHEBI:15377"/>
        <dbReference type="ChEBI" id="CHEBI:29999"/>
        <dbReference type="ChEBI" id="CHEBI:43474"/>
        <dbReference type="ChEBI" id="CHEBI:83421"/>
        <dbReference type="EC" id="3.1.3.16"/>
    </reaction>
</comment>
<comment type="cofactor">
    <cofactor evidence="1">
        <name>Mn(2+)</name>
        <dbReference type="ChEBI" id="CHEBI:29035"/>
    </cofactor>
</comment>
<feature type="domain" description="PPM-type phosphatase" evidence="2">
    <location>
        <begin position="68"/>
        <end position="367"/>
    </location>
</feature>
<dbReference type="Gene3D" id="3.60.40.10">
    <property type="entry name" value="PPM-type phosphatase domain"/>
    <property type="match status" value="1"/>
</dbReference>
<keyword evidence="1" id="KW-0460">Magnesium</keyword>
<comment type="similarity">
    <text evidence="1">Belongs to the PP2C family.</text>
</comment>
<dbReference type="GO" id="GO:0046872">
    <property type="term" value="F:metal ion binding"/>
    <property type="evidence" value="ECO:0007669"/>
    <property type="project" value="UniProtKB-UniRule"/>
</dbReference>
<dbReference type="Proteomes" id="UP000250043">
    <property type="component" value="Unassembled WGS sequence"/>
</dbReference>
<comment type="cofactor">
    <cofactor evidence="1">
        <name>Mg(2+)</name>
        <dbReference type="ChEBI" id="CHEBI:18420"/>
    </cofactor>
</comment>
<sequence length="371" mass="41211">MVLAPALRVPKPSIARRSAVTRAYSSLPRPYRFHVGTSWEGKLQEPRLRFKGKPFAPETEIGQWRDASLARHKVPAGSHIGEDFFFVQDMRNQSGLSFGVADGVGGWVDSGVDPSLFSQALMFHSQRYFKMAWAGEPEIDPTQEYEEREQVEGWELPPSECMKLAYDGVLRERLVTAGSSTACLLTLNASSGLLRAANLGDSGFSIIRSSKVLHHQSPQTHYFNCPKQLSKAPKSLFRGTIADSPQTADLFETQLRDGDLVIAYTDGLTDNVFPEEIAWICAAVARQFATLPSQSQNHSSDSPSNERLVQSTEDRMVQTMANHLVDYAQKAMAMKNRVSPFERTAALEGLYWRGGKIDDVTVIVALVRETL</sequence>
<organism evidence="3 4">
    <name type="scientific">Obba rivulosa</name>
    <dbReference type="NCBI Taxonomy" id="1052685"/>
    <lineage>
        <taxon>Eukaryota</taxon>
        <taxon>Fungi</taxon>
        <taxon>Dikarya</taxon>
        <taxon>Basidiomycota</taxon>
        <taxon>Agaricomycotina</taxon>
        <taxon>Agaricomycetes</taxon>
        <taxon>Polyporales</taxon>
        <taxon>Gelatoporiaceae</taxon>
        <taxon>Obba</taxon>
    </lineage>
</organism>
<protein>
    <recommendedName>
        <fullName evidence="1">Protein phosphatase</fullName>
        <ecNumber evidence="1">3.1.3.16</ecNumber>
    </recommendedName>
</protein>
<dbReference type="PROSITE" id="PS51746">
    <property type="entry name" value="PPM_2"/>
    <property type="match status" value="1"/>
</dbReference>
<keyword evidence="1" id="KW-0378">Hydrolase</keyword>
<dbReference type="EC" id="3.1.3.16" evidence="1"/>
<dbReference type="SMART" id="SM00332">
    <property type="entry name" value="PP2Cc"/>
    <property type="match status" value="1"/>
</dbReference>
<reference evidence="3 4" key="1">
    <citation type="submission" date="2016-07" db="EMBL/GenBank/DDBJ databases">
        <title>Draft genome of the white-rot fungus Obba rivulosa 3A-2.</title>
        <authorList>
            <consortium name="DOE Joint Genome Institute"/>
            <person name="Miettinen O."/>
            <person name="Riley R."/>
            <person name="Acob R."/>
            <person name="Barry K."/>
            <person name="Cullen D."/>
            <person name="De Vries R."/>
            <person name="Hainaut M."/>
            <person name="Hatakka A."/>
            <person name="Henrissat B."/>
            <person name="Hilden K."/>
            <person name="Kuo R."/>
            <person name="Labutti K."/>
            <person name="Lipzen A."/>
            <person name="Makela M.R."/>
            <person name="Sandor L."/>
            <person name="Spatafora J.W."/>
            <person name="Grigoriev I.V."/>
            <person name="Hibbett D.S."/>
        </authorList>
    </citation>
    <scope>NUCLEOTIDE SEQUENCE [LARGE SCALE GENOMIC DNA]</scope>
    <source>
        <strain evidence="3 4">3A-2</strain>
    </source>
</reference>
<dbReference type="InterPro" id="IPR036457">
    <property type="entry name" value="PPM-type-like_dom_sf"/>
</dbReference>
<dbReference type="EMBL" id="KV722335">
    <property type="protein sequence ID" value="OCH95553.1"/>
    <property type="molecule type" value="Genomic_DNA"/>
</dbReference>
<dbReference type="SMART" id="SM00331">
    <property type="entry name" value="PP2C_SIG"/>
    <property type="match status" value="1"/>
</dbReference>
<keyword evidence="1" id="KW-0464">Manganese</keyword>
<comment type="catalytic activity">
    <reaction evidence="1">
        <text>O-phospho-L-threonyl-[protein] + H2O = L-threonyl-[protein] + phosphate</text>
        <dbReference type="Rhea" id="RHEA:47004"/>
        <dbReference type="Rhea" id="RHEA-COMP:11060"/>
        <dbReference type="Rhea" id="RHEA-COMP:11605"/>
        <dbReference type="ChEBI" id="CHEBI:15377"/>
        <dbReference type="ChEBI" id="CHEBI:30013"/>
        <dbReference type="ChEBI" id="CHEBI:43474"/>
        <dbReference type="ChEBI" id="CHEBI:61977"/>
        <dbReference type="EC" id="3.1.3.16"/>
    </reaction>
</comment>
<evidence type="ECO:0000259" key="2">
    <source>
        <dbReference type="PROSITE" id="PS51746"/>
    </source>
</evidence>
<evidence type="ECO:0000313" key="3">
    <source>
        <dbReference type="EMBL" id="OCH95553.1"/>
    </source>
</evidence>
<accession>A0A8E2DTS8</accession>
<keyword evidence="1" id="KW-0904">Protein phosphatase</keyword>
<dbReference type="PANTHER" id="PTHR12320:SF1">
    <property type="entry name" value="PROTEIN PHOSPHATASE PTC7 HOMOLOG"/>
    <property type="match status" value="1"/>
</dbReference>
<keyword evidence="4" id="KW-1185">Reference proteome</keyword>